<accession>A0ABU2YH70</accession>
<dbReference type="Proteomes" id="UP001259492">
    <property type="component" value="Unassembled WGS sequence"/>
</dbReference>
<dbReference type="Pfam" id="PF12796">
    <property type="entry name" value="Ank_2"/>
    <property type="match status" value="1"/>
</dbReference>
<dbReference type="InterPro" id="IPR036770">
    <property type="entry name" value="Ankyrin_rpt-contain_sf"/>
</dbReference>
<keyword evidence="2 3" id="KW-0040">ANK repeat</keyword>
<keyword evidence="1" id="KW-0677">Repeat</keyword>
<comment type="caution">
    <text evidence="4">The sequence shown here is derived from an EMBL/GenBank/DDBJ whole genome shotgun (WGS) entry which is preliminary data.</text>
</comment>
<proteinExistence type="predicted"/>
<dbReference type="RefSeq" id="WP_311426017.1">
    <property type="nucleotide sequence ID" value="NZ_JAVRIA010000001.1"/>
</dbReference>
<dbReference type="Pfam" id="PF00023">
    <property type="entry name" value="Ank"/>
    <property type="match status" value="1"/>
</dbReference>
<gene>
    <name evidence="4" type="ORF">RM697_01220</name>
</gene>
<evidence type="ECO:0000313" key="5">
    <source>
        <dbReference type="Proteomes" id="UP001259492"/>
    </source>
</evidence>
<dbReference type="InterPro" id="IPR002110">
    <property type="entry name" value="Ankyrin_rpt"/>
</dbReference>
<evidence type="ECO:0000256" key="1">
    <source>
        <dbReference type="ARBA" id="ARBA00022737"/>
    </source>
</evidence>
<keyword evidence="5" id="KW-1185">Reference proteome</keyword>
<sequence>MLKNLRLVFLLFSICGFSQQNIFDVARSGNVNDIKELMKINPDTINIKDKNGYDPLTLACYRGNTKVAFFLANTANDINGSSKFGTPLMAAVYKNYDAIVKVLLERKVKVNTVDANGTSALHYAVINRNEIIVKYLVNYGANVLLKDNRGKTALDYAKISGEEAIIKLLKKKSS</sequence>
<evidence type="ECO:0000256" key="2">
    <source>
        <dbReference type="ARBA" id="ARBA00023043"/>
    </source>
</evidence>
<dbReference type="PROSITE" id="PS50297">
    <property type="entry name" value="ANK_REP_REGION"/>
    <property type="match status" value="1"/>
</dbReference>
<dbReference type="SUPFAM" id="SSF48403">
    <property type="entry name" value="Ankyrin repeat"/>
    <property type="match status" value="1"/>
</dbReference>
<organism evidence="4 5">
    <name type="scientific">Microcosmobacter mediterraneus</name>
    <dbReference type="NCBI Taxonomy" id="3075607"/>
    <lineage>
        <taxon>Bacteria</taxon>
        <taxon>Pseudomonadati</taxon>
        <taxon>Bacteroidota</taxon>
        <taxon>Flavobacteriia</taxon>
        <taxon>Flavobacteriales</taxon>
        <taxon>Flavobacteriaceae</taxon>
        <taxon>Microcosmobacter</taxon>
    </lineage>
</organism>
<dbReference type="Gene3D" id="1.25.40.20">
    <property type="entry name" value="Ankyrin repeat-containing domain"/>
    <property type="match status" value="1"/>
</dbReference>
<feature type="repeat" description="ANK" evidence="3">
    <location>
        <begin position="116"/>
        <end position="148"/>
    </location>
</feature>
<dbReference type="PANTHER" id="PTHR24171">
    <property type="entry name" value="ANKYRIN REPEAT DOMAIN-CONTAINING PROTEIN 39-RELATED"/>
    <property type="match status" value="1"/>
</dbReference>
<dbReference type="PROSITE" id="PS50088">
    <property type="entry name" value="ANK_REPEAT"/>
    <property type="match status" value="2"/>
</dbReference>
<name>A0ABU2YH70_9FLAO</name>
<protein>
    <submittedName>
        <fullName evidence="4">Ankyrin repeat domain-containing protein</fullName>
    </submittedName>
</protein>
<dbReference type="SMART" id="SM00248">
    <property type="entry name" value="ANK"/>
    <property type="match status" value="3"/>
</dbReference>
<dbReference type="EMBL" id="JAVRIA010000001">
    <property type="protein sequence ID" value="MDT0557246.1"/>
    <property type="molecule type" value="Genomic_DNA"/>
</dbReference>
<reference evidence="4 5" key="1">
    <citation type="submission" date="2023-09" db="EMBL/GenBank/DDBJ databases">
        <authorList>
            <person name="Rey-Velasco X."/>
        </authorList>
    </citation>
    <scope>NUCLEOTIDE SEQUENCE [LARGE SCALE GENOMIC DNA]</scope>
    <source>
        <strain evidence="4 5">W332</strain>
    </source>
</reference>
<feature type="repeat" description="ANK" evidence="3">
    <location>
        <begin position="83"/>
        <end position="115"/>
    </location>
</feature>
<evidence type="ECO:0000256" key="3">
    <source>
        <dbReference type="PROSITE-ProRule" id="PRU00023"/>
    </source>
</evidence>
<evidence type="ECO:0000313" key="4">
    <source>
        <dbReference type="EMBL" id="MDT0557246.1"/>
    </source>
</evidence>